<proteinExistence type="predicted"/>
<evidence type="ECO:0000313" key="1">
    <source>
        <dbReference type="EMBL" id="AHF24290.1"/>
    </source>
</evidence>
<dbReference type="SUPFAM" id="SSF101967">
    <property type="entry name" value="Adhesin YadA, collagen-binding domain"/>
    <property type="match status" value="1"/>
</dbReference>
<reference evidence="1" key="1">
    <citation type="journal article" date="2013" name="PLoS ONE">
        <title>Metagenomic insights into the carbohydrate-active enzymes carried by the microorganisms adhering to solid digesta in the rumen of cows.</title>
        <authorList>
            <person name="Wang L."/>
            <person name="Hatem A."/>
            <person name="Catalyurek U.V."/>
            <person name="Morrison M."/>
            <person name="Yu Z."/>
        </authorList>
    </citation>
    <scope>NUCLEOTIDE SEQUENCE</scope>
</reference>
<organism evidence="1">
    <name type="scientific">uncultured bacterium Contig1770</name>
    <dbReference type="NCBI Taxonomy" id="1393510"/>
    <lineage>
        <taxon>Bacteria</taxon>
        <taxon>environmental samples</taxon>
    </lineage>
</organism>
<dbReference type="AlphaFoldDB" id="W0FMS3"/>
<accession>W0FMS3</accession>
<protein>
    <submittedName>
        <fullName evidence="1">Hep_Hag repeat-containing protein</fullName>
    </submittedName>
</protein>
<dbReference type="EMBL" id="KC246789">
    <property type="protein sequence ID" value="AHF24290.1"/>
    <property type="molecule type" value="Genomic_DNA"/>
</dbReference>
<sequence>MLSVTELRSMLGSGGHAATGAGTFSAVVTRVDADGTTWCQVDGSSTPTPCGTDMACSVGDVVTVRIADHRATVTGNATSPATDDSTAIVAQSTAEVAQGTAKAAGSDASIARQAASAAARQASAANAAASEASALANATNQHFWQDSNGASVTDQSQDEYAQQPTGWRKLLKSTGEILTHAVNGVERIFRSDTASGTLFYDGECTPDASDLEDHVLAAFTSGEVQVGASVYPHMKLTPSGFQLYDRGDVPYVSLNGTETDASLKETHAHFFVEDASKTEYGLPSYCASVIAVRKQITSTTFEDLEYTLSGNRIIVLAEPLAYGTVFHVDYYTSELVREYSIGVRSSSGVVGQGSVVIADGGTASGYRSVALAGATAGGWCSVGESRGVAEGEYSHAEGLQTNAIGAYSHAEGMGDGDWLPANEAKGTASHVEGFGNTATGFASHAEGQGNCARGDGSHAEGGAYLPNWSGIQVGPAGTEANGDGSHAEGVGTIASSFAQHVEGSYNIEDANNVYAHIVGNGWVVGDSSTKRSNCYALKWNGTQEVNGTTDLPIFKYSSLPAESSLPLKPCIVVLTTGEVYLAT</sequence>
<name>W0FMS3_9BACT</name>
<dbReference type="InterPro" id="IPR011049">
    <property type="entry name" value="Serralysin-like_metalloprot_C"/>
</dbReference>